<proteinExistence type="predicted"/>
<gene>
    <name evidence="1" type="ORF">ABS768_06815</name>
</gene>
<name>A0ABW8YCY0_9FLAO</name>
<accession>A0ABW8YCY0</accession>
<organism evidence="1 2">
    <name type="scientific">Flavobacterium rhizophilum</name>
    <dbReference type="NCBI Taxonomy" id="3163296"/>
    <lineage>
        <taxon>Bacteria</taxon>
        <taxon>Pseudomonadati</taxon>
        <taxon>Bacteroidota</taxon>
        <taxon>Flavobacteriia</taxon>
        <taxon>Flavobacteriales</taxon>
        <taxon>Flavobacteriaceae</taxon>
        <taxon>Flavobacterium</taxon>
    </lineage>
</organism>
<protein>
    <submittedName>
        <fullName evidence="1">Uncharacterized protein</fullName>
    </submittedName>
</protein>
<dbReference type="RefSeq" id="WP_408074201.1">
    <property type="nucleotide sequence ID" value="NZ_JBELQB010000004.1"/>
</dbReference>
<sequence>MLDNNDITNDLVCDDLDFELAMDLVNWFLMHTVKIFGQLPDKPKQYNELKTIVQKLYDSLPNKFTYQEALKAGESLKIPNGTVQKYLAKLKKVELILAEAHGKYSKTEGIN</sequence>
<dbReference type="EMBL" id="JBELQB010000004">
    <property type="protein sequence ID" value="MFL9837200.1"/>
    <property type="molecule type" value="Genomic_DNA"/>
</dbReference>
<evidence type="ECO:0000313" key="1">
    <source>
        <dbReference type="EMBL" id="MFL9837200.1"/>
    </source>
</evidence>
<keyword evidence="2" id="KW-1185">Reference proteome</keyword>
<dbReference type="Proteomes" id="UP001629059">
    <property type="component" value="Unassembled WGS sequence"/>
</dbReference>
<comment type="caution">
    <text evidence="1">The sequence shown here is derived from an EMBL/GenBank/DDBJ whole genome shotgun (WGS) entry which is preliminary data.</text>
</comment>
<reference evidence="1 2" key="1">
    <citation type="submission" date="2024-06" db="EMBL/GenBank/DDBJ databases">
        <authorList>
            <person name="Kaempfer P."/>
            <person name="Viver T."/>
        </authorList>
    </citation>
    <scope>NUCLEOTIDE SEQUENCE [LARGE SCALE GENOMIC DNA]</scope>
    <source>
        <strain evidence="1 2">ST-75</strain>
    </source>
</reference>
<evidence type="ECO:0000313" key="2">
    <source>
        <dbReference type="Proteomes" id="UP001629059"/>
    </source>
</evidence>